<dbReference type="PANTHER" id="PTHR31321:SF134">
    <property type="entry name" value="PECTINESTERASE"/>
    <property type="match status" value="1"/>
</dbReference>
<evidence type="ECO:0000256" key="2">
    <source>
        <dbReference type="ARBA" id="ARBA00005184"/>
    </source>
</evidence>
<reference evidence="10 11" key="1">
    <citation type="journal article" date="2019" name="Plant Biotechnol. J.">
        <title>The red bayberry genome and genetic basis of sex determination.</title>
        <authorList>
            <person name="Jia H.M."/>
            <person name="Jia H.J."/>
            <person name="Cai Q.L."/>
            <person name="Wang Y."/>
            <person name="Zhao H.B."/>
            <person name="Yang W.F."/>
            <person name="Wang G.Y."/>
            <person name="Li Y.H."/>
            <person name="Zhan D.L."/>
            <person name="Shen Y.T."/>
            <person name="Niu Q.F."/>
            <person name="Chang L."/>
            <person name="Qiu J."/>
            <person name="Zhao L."/>
            <person name="Xie H.B."/>
            <person name="Fu W.Y."/>
            <person name="Jin J."/>
            <person name="Li X.W."/>
            <person name="Jiao Y."/>
            <person name="Zhou C.C."/>
            <person name="Tu T."/>
            <person name="Chai C.Y."/>
            <person name="Gao J.L."/>
            <person name="Fan L.J."/>
            <person name="van de Weg E."/>
            <person name="Wang J.Y."/>
            <person name="Gao Z.S."/>
        </authorList>
    </citation>
    <scope>NUCLEOTIDE SEQUENCE [LARGE SCALE GENOMIC DNA]</scope>
    <source>
        <tissue evidence="10">Leaves</tissue>
    </source>
</reference>
<dbReference type="EC" id="3.1.1.11" evidence="4"/>
<feature type="chain" id="PRO_5025676172" description="pectinesterase" evidence="8">
    <location>
        <begin position="16"/>
        <end position="319"/>
    </location>
</feature>
<evidence type="ECO:0000256" key="5">
    <source>
        <dbReference type="ARBA" id="ARBA00022512"/>
    </source>
</evidence>
<comment type="caution">
    <text evidence="10">The sequence shown here is derived from an EMBL/GenBank/DDBJ whole genome shotgun (WGS) entry which is preliminary data.</text>
</comment>
<keyword evidence="5" id="KW-0134">Cell wall</keyword>
<gene>
    <name evidence="10" type="ORF">CJ030_MR2G019472</name>
</gene>
<protein>
    <recommendedName>
        <fullName evidence="4">pectinesterase</fullName>
        <ecNumber evidence="4">3.1.1.11</ecNumber>
    </recommendedName>
</protein>
<evidence type="ECO:0000256" key="7">
    <source>
        <dbReference type="ARBA" id="ARBA00023085"/>
    </source>
</evidence>
<keyword evidence="6" id="KW-0378">Hydrolase</keyword>
<feature type="domain" description="Pectinesterase catalytic" evidence="9">
    <location>
        <begin position="33"/>
        <end position="126"/>
    </location>
</feature>
<dbReference type="Proteomes" id="UP000516437">
    <property type="component" value="Chromosome 2"/>
</dbReference>
<organism evidence="10 11">
    <name type="scientific">Morella rubra</name>
    <name type="common">Chinese bayberry</name>
    <dbReference type="NCBI Taxonomy" id="262757"/>
    <lineage>
        <taxon>Eukaryota</taxon>
        <taxon>Viridiplantae</taxon>
        <taxon>Streptophyta</taxon>
        <taxon>Embryophyta</taxon>
        <taxon>Tracheophyta</taxon>
        <taxon>Spermatophyta</taxon>
        <taxon>Magnoliopsida</taxon>
        <taxon>eudicotyledons</taxon>
        <taxon>Gunneridae</taxon>
        <taxon>Pentapetalae</taxon>
        <taxon>rosids</taxon>
        <taxon>fabids</taxon>
        <taxon>Fagales</taxon>
        <taxon>Myricaceae</taxon>
        <taxon>Morella</taxon>
    </lineage>
</organism>
<keyword evidence="11" id="KW-1185">Reference proteome</keyword>
<dbReference type="GO" id="GO:0045490">
    <property type="term" value="P:pectin catabolic process"/>
    <property type="evidence" value="ECO:0007669"/>
    <property type="project" value="UniProtKB-UniPathway"/>
</dbReference>
<comment type="subcellular location">
    <subcellularLocation>
        <location evidence="1">Secreted</location>
        <location evidence="1">Cell wall</location>
    </subcellularLocation>
</comment>
<dbReference type="EMBL" id="RXIC02000020">
    <property type="protein sequence ID" value="KAB1222953.1"/>
    <property type="molecule type" value="Genomic_DNA"/>
</dbReference>
<dbReference type="GO" id="GO:0042545">
    <property type="term" value="P:cell wall modification"/>
    <property type="evidence" value="ECO:0007669"/>
    <property type="project" value="InterPro"/>
</dbReference>
<keyword evidence="8" id="KW-0732">Signal</keyword>
<evidence type="ECO:0000256" key="1">
    <source>
        <dbReference type="ARBA" id="ARBA00004191"/>
    </source>
</evidence>
<evidence type="ECO:0000256" key="6">
    <source>
        <dbReference type="ARBA" id="ARBA00022801"/>
    </source>
</evidence>
<sequence length="319" mass="34946">MSYLFLLLLHNKVSGALDCGQSSSGGLQVAYTITVDMSGKGNFSTIQSAIDHVPVDNSRWIRVQISSGVYREKVIIEEHKPCIFLEGAGNQFTSVEWNDHEDTRQSASFTSLAANTVVQGITFKNTYINNGPLSLAKTKLTQAVAALILTRGQICFPPMCLLRGARYFVGCDWAISFTNATSKVELISYLAMASLSQGRESANDPRGFVFSNCQIKGSGKAYLGRAWRSYSRVIIANSDLSEIVVPEGWDARNGKGQEAQITYVEANCSGPGADTSKRVPWMKKLSATDLTQFLNTSFIDQEGWLFGVAKLLDVESFFV</sequence>
<dbReference type="InterPro" id="IPR000070">
    <property type="entry name" value="Pectinesterase_cat"/>
</dbReference>
<dbReference type="OrthoDB" id="2019149at2759"/>
<dbReference type="InterPro" id="IPR011050">
    <property type="entry name" value="Pectin_lyase_fold/virulence"/>
</dbReference>
<proteinExistence type="inferred from homology"/>
<comment type="pathway">
    <text evidence="2">Glycan metabolism; pectin degradation; 2-dehydro-3-deoxy-D-gluconate from pectin: step 1/5.</text>
</comment>
<dbReference type="Pfam" id="PF01095">
    <property type="entry name" value="Pectinesterase"/>
    <property type="match status" value="2"/>
</dbReference>
<evidence type="ECO:0000256" key="8">
    <source>
        <dbReference type="SAM" id="SignalP"/>
    </source>
</evidence>
<name>A0A6A1WDL6_9ROSI</name>
<evidence type="ECO:0000259" key="9">
    <source>
        <dbReference type="Pfam" id="PF01095"/>
    </source>
</evidence>
<keyword evidence="5" id="KW-0964">Secreted</keyword>
<evidence type="ECO:0000256" key="4">
    <source>
        <dbReference type="ARBA" id="ARBA00013229"/>
    </source>
</evidence>
<evidence type="ECO:0000313" key="11">
    <source>
        <dbReference type="Proteomes" id="UP000516437"/>
    </source>
</evidence>
<dbReference type="SUPFAM" id="SSF51126">
    <property type="entry name" value="Pectin lyase-like"/>
    <property type="match status" value="1"/>
</dbReference>
<dbReference type="Gene3D" id="2.160.20.10">
    <property type="entry name" value="Single-stranded right-handed beta-helix, Pectin lyase-like"/>
    <property type="match status" value="1"/>
</dbReference>
<comment type="similarity">
    <text evidence="3">Belongs to the pectinesterase family.</text>
</comment>
<dbReference type="InterPro" id="IPR012334">
    <property type="entry name" value="Pectin_lyas_fold"/>
</dbReference>
<keyword evidence="7" id="KW-0063">Aspartyl esterase</keyword>
<evidence type="ECO:0000256" key="3">
    <source>
        <dbReference type="ARBA" id="ARBA00008891"/>
    </source>
</evidence>
<dbReference type="UniPathway" id="UPA00545">
    <property type="reaction ID" value="UER00823"/>
</dbReference>
<dbReference type="PANTHER" id="PTHR31321">
    <property type="entry name" value="ACYL-COA THIOESTER HYDROLASE YBHC-RELATED"/>
    <property type="match status" value="1"/>
</dbReference>
<evidence type="ECO:0000313" key="10">
    <source>
        <dbReference type="EMBL" id="KAB1222953.1"/>
    </source>
</evidence>
<feature type="signal peptide" evidence="8">
    <location>
        <begin position="1"/>
        <end position="15"/>
    </location>
</feature>
<dbReference type="AlphaFoldDB" id="A0A6A1WDL6"/>
<accession>A0A6A1WDL6</accession>
<feature type="domain" description="Pectinesterase catalytic" evidence="9">
    <location>
        <begin position="196"/>
        <end position="301"/>
    </location>
</feature>
<dbReference type="GO" id="GO:0030599">
    <property type="term" value="F:pectinesterase activity"/>
    <property type="evidence" value="ECO:0007669"/>
    <property type="project" value="UniProtKB-EC"/>
</dbReference>